<dbReference type="EMBL" id="QZCE01000002">
    <property type="protein sequence ID" value="NEZ67226.1"/>
    <property type="molecule type" value="Genomic_DNA"/>
</dbReference>
<comment type="caution">
    <text evidence="4">The sequence shown here is derived from an EMBL/GenBank/DDBJ whole genome shotgun (WGS) entry which is preliminary data.</text>
</comment>
<dbReference type="SUPFAM" id="SSF51556">
    <property type="entry name" value="Metallo-dependent hydrolases"/>
    <property type="match status" value="1"/>
</dbReference>
<dbReference type="InterPro" id="IPR013108">
    <property type="entry name" value="Amidohydro_3"/>
</dbReference>
<dbReference type="InterPro" id="IPR052349">
    <property type="entry name" value="Metallo-hydrolase_Enzymes"/>
</dbReference>
<dbReference type="Pfam" id="PF07969">
    <property type="entry name" value="Amidohydro_3"/>
    <property type="match status" value="1"/>
</dbReference>
<dbReference type="AlphaFoldDB" id="A0A6M0SFX8"/>
<dbReference type="GO" id="GO:0046872">
    <property type="term" value="F:metal ion binding"/>
    <property type="evidence" value="ECO:0007669"/>
    <property type="project" value="UniProtKB-KW"/>
</dbReference>
<dbReference type="PANTHER" id="PTHR32027:SF0">
    <property type="entry name" value="CYTOSINE DEAMINASE"/>
    <property type="match status" value="1"/>
</dbReference>
<dbReference type="PANTHER" id="PTHR32027">
    <property type="entry name" value="CYTOSINE DEAMINASE"/>
    <property type="match status" value="1"/>
</dbReference>
<feature type="domain" description="Amidohydrolase 3" evidence="3">
    <location>
        <begin position="89"/>
        <end position="449"/>
    </location>
</feature>
<protein>
    <submittedName>
        <fullName evidence="4">Cytosine deaminase</fullName>
    </submittedName>
</protein>
<dbReference type="NCBIfam" id="NF006685">
    <property type="entry name" value="PRK09230.1"/>
    <property type="match status" value="1"/>
</dbReference>
<dbReference type="NCBIfam" id="NF005748">
    <property type="entry name" value="PRK07572.1"/>
    <property type="match status" value="1"/>
</dbReference>
<organism evidence="4 5">
    <name type="scientific">Adonisia turfae CCMR0082</name>
    <dbReference type="NCBI Taxonomy" id="2304604"/>
    <lineage>
        <taxon>Bacteria</taxon>
        <taxon>Bacillati</taxon>
        <taxon>Cyanobacteriota</taxon>
        <taxon>Adonisia</taxon>
        <taxon>Adonisia turfae</taxon>
    </lineage>
</organism>
<proteinExistence type="predicted"/>
<dbReference type="InterPro" id="IPR032466">
    <property type="entry name" value="Metal_Hydrolase"/>
</dbReference>
<dbReference type="GO" id="GO:0035888">
    <property type="term" value="F:isoguanine deaminase activity"/>
    <property type="evidence" value="ECO:0007669"/>
    <property type="project" value="TreeGrafter"/>
</dbReference>
<evidence type="ECO:0000259" key="3">
    <source>
        <dbReference type="Pfam" id="PF07969"/>
    </source>
</evidence>
<dbReference type="Gene3D" id="2.30.40.10">
    <property type="entry name" value="Urease, subunit C, domain 1"/>
    <property type="match status" value="1"/>
</dbReference>
<evidence type="ECO:0000256" key="2">
    <source>
        <dbReference type="ARBA" id="ARBA00022801"/>
    </source>
</evidence>
<evidence type="ECO:0000313" key="5">
    <source>
        <dbReference type="Proteomes" id="UP000473574"/>
    </source>
</evidence>
<evidence type="ECO:0000313" key="4">
    <source>
        <dbReference type="EMBL" id="NEZ67226.1"/>
    </source>
</evidence>
<sequence length="464" mass="51001">MPMGGMVTCSWQKIGCLIFTVYCSFKYGKKGHSQVMSAISPCSFFSVRSMTPTLILRNCALVNGPADIAIANSTIIAIEPNLPLTAPTEIDVAGNLVSPPFVESHIHLDSALTAGQPRHNQSGTLFEGIEIWRERKQSLTLDDIKHRATAALKLMASQGTLFVRTHADVSEASLTALQGLLEVRDTVKDWMTVQVVAFPQDGIYGGPKNDDLMEEAIKQGADAVGGIPHYELTREDGVRSVHRIFDLAQKYDRLIDIHCDEIDDDQARFLEVVSACALRTGLNEKVTASHTTAFGSYNDAYAFKLMGFLKRSQINFIANPLINITLQGRTDTYPKRRGLTRVKELWQAGLNVSLGNDCIQDPWYGLGMGHMLDVVSMAVHVCQMTGLKELDACYDMATICGANTLNLQDSYGIQVGKPANLIVLNCPSKYEAIRCRPVVSHVISRGKVLVETTPPEVKWQQEVG</sequence>
<accession>A0A6M0SFX8</accession>
<dbReference type="GO" id="GO:0004131">
    <property type="term" value="F:cytosine deaminase activity"/>
    <property type="evidence" value="ECO:0007669"/>
    <property type="project" value="TreeGrafter"/>
</dbReference>
<evidence type="ECO:0000256" key="1">
    <source>
        <dbReference type="ARBA" id="ARBA00022723"/>
    </source>
</evidence>
<keyword evidence="1" id="KW-0479">Metal-binding</keyword>
<dbReference type="Gene3D" id="3.20.20.140">
    <property type="entry name" value="Metal-dependent hydrolases"/>
    <property type="match status" value="1"/>
</dbReference>
<name>A0A6M0SFX8_9CYAN</name>
<keyword evidence="2" id="KW-0378">Hydrolase</keyword>
<dbReference type="Proteomes" id="UP000473574">
    <property type="component" value="Unassembled WGS sequence"/>
</dbReference>
<dbReference type="FunFam" id="3.20.20.140:FF:000019">
    <property type="entry name" value="Cytosine deaminase"/>
    <property type="match status" value="1"/>
</dbReference>
<gene>
    <name evidence="4" type="ORF">D0962_31485</name>
</gene>
<dbReference type="CDD" id="cd01293">
    <property type="entry name" value="Bact_CD"/>
    <property type="match status" value="1"/>
</dbReference>
<dbReference type="SUPFAM" id="SSF51338">
    <property type="entry name" value="Composite domain of metallo-dependent hydrolases"/>
    <property type="match status" value="1"/>
</dbReference>
<dbReference type="GO" id="GO:0006209">
    <property type="term" value="P:cytosine catabolic process"/>
    <property type="evidence" value="ECO:0007669"/>
    <property type="project" value="TreeGrafter"/>
</dbReference>
<reference evidence="4 5" key="1">
    <citation type="journal article" date="2020" name="Microb. Ecol.">
        <title>Ecogenomics of the Marine Benthic Filamentous Cyanobacterium Adonisia.</title>
        <authorList>
            <person name="Walter J.M."/>
            <person name="Coutinho F.H."/>
            <person name="Leomil L."/>
            <person name="Hargreaves P.I."/>
            <person name="Campeao M.E."/>
            <person name="Vieira V.V."/>
            <person name="Silva B.S."/>
            <person name="Fistarol G.O."/>
            <person name="Salomon P.S."/>
            <person name="Sawabe T."/>
            <person name="Mino S."/>
            <person name="Hosokawa M."/>
            <person name="Miyashita H."/>
            <person name="Maruyama F."/>
            <person name="van Verk M.C."/>
            <person name="Dutilh B.E."/>
            <person name="Thompson C.C."/>
            <person name="Thompson F.L."/>
        </authorList>
    </citation>
    <scope>NUCLEOTIDE SEQUENCE [LARGE SCALE GENOMIC DNA]</scope>
    <source>
        <strain evidence="4 5">CCMR0082</strain>
    </source>
</reference>
<dbReference type="InterPro" id="IPR011059">
    <property type="entry name" value="Metal-dep_hydrolase_composite"/>
</dbReference>